<dbReference type="WBParaSite" id="ALUE_0001144201-mRNA-1">
    <property type="protein sequence ID" value="ALUE_0001144201-mRNA-1"/>
    <property type="gene ID" value="ALUE_0001144201"/>
</dbReference>
<organism evidence="1 2">
    <name type="scientific">Ascaris lumbricoides</name>
    <name type="common">Giant roundworm</name>
    <dbReference type="NCBI Taxonomy" id="6252"/>
    <lineage>
        <taxon>Eukaryota</taxon>
        <taxon>Metazoa</taxon>
        <taxon>Ecdysozoa</taxon>
        <taxon>Nematoda</taxon>
        <taxon>Chromadorea</taxon>
        <taxon>Rhabditida</taxon>
        <taxon>Spirurina</taxon>
        <taxon>Ascaridomorpha</taxon>
        <taxon>Ascaridoidea</taxon>
        <taxon>Ascarididae</taxon>
        <taxon>Ascaris</taxon>
    </lineage>
</organism>
<keyword evidence="1" id="KW-1185">Reference proteome</keyword>
<reference evidence="2" key="1">
    <citation type="submission" date="2017-02" db="UniProtKB">
        <authorList>
            <consortium name="WormBaseParasite"/>
        </authorList>
    </citation>
    <scope>IDENTIFICATION</scope>
</reference>
<sequence>MGWAESFLGRCLEQEKLDLAARDGLEVDLFESSRFKNCKGKDVNDGIEYKYNEENDKASKLRERTTEESMYAVQ</sequence>
<evidence type="ECO:0000313" key="2">
    <source>
        <dbReference type="WBParaSite" id="ALUE_0001144201-mRNA-1"/>
    </source>
</evidence>
<accession>A0A0M3I400</accession>
<name>A0A0M3I400_ASCLU</name>
<proteinExistence type="predicted"/>
<evidence type="ECO:0000313" key="1">
    <source>
        <dbReference type="Proteomes" id="UP000036681"/>
    </source>
</evidence>
<dbReference type="Proteomes" id="UP000036681">
    <property type="component" value="Unplaced"/>
</dbReference>
<protein>
    <submittedName>
        <fullName evidence="2">Uncharacterized protein</fullName>
    </submittedName>
</protein>
<dbReference type="AlphaFoldDB" id="A0A0M3I400"/>